<organism evidence="2 3">
    <name type="scientific">Kitasatospora cineracea</name>
    <dbReference type="NCBI Taxonomy" id="88074"/>
    <lineage>
        <taxon>Bacteria</taxon>
        <taxon>Bacillati</taxon>
        <taxon>Actinomycetota</taxon>
        <taxon>Actinomycetes</taxon>
        <taxon>Kitasatosporales</taxon>
        <taxon>Streptomycetaceae</taxon>
        <taxon>Kitasatospora</taxon>
    </lineage>
</organism>
<sequence>MHVFVTGGSGQTGPAVVAELLAAGHTVTALARSDAAAARLEALGAVPHRGSLDDLDSLRRGAGAADGVLHMAYGGDFSDLADMARRDRSAIEALGRPLEGSGKPLVVTSGTLVLPAGREATEQDAPDPAGIAAFRIAGERACLDLAARGVRASVVRLAPTVHGPRDHGFVPMLVATARQSGVSAYVGDGANRWPAVHRRDAAVLFRLAVERAPAGSVLHGVAESGVPLRSVARAIARGLGLPTRSLTPEEAATHFVSPFMATAYAFDGPASSSRTRRLLDWAPAGPTLLEDLEHGDYLAAPAS</sequence>
<dbReference type="InterPro" id="IPR036291">
    <property type="entry name" value="NAD(P)-bd_dom_sf"/>
</dbReference>
<reference evidence="2 3" key="1">
    <citation type="submission" date="2018-11" db="EMBL/GenBank/DDBJ databases">
        <title>Sequencing the genomes of 1000 actinobacteria strains.</title>
        <authorList>
            <person name="Klenk H.-P."/>
        </authorList>
    </citation>
    <scope>NUCLEOTIDE SEQUENCE [LARGE SCALE GENOMIC DNA]</scope>
    <source>
        <strain evidence="2 3">DSM 44780</strain>
    </source>
</reference>
<dbReference type="OrthoDB" id="9787292at2"/>
<name>A0A8G1UKI1_9ACTN</name>
<dbReference type="GO" id="GO:0004029">
    <property type="term" value="F:aldehyde dehydrogenase (NAD+) activity"/>
    <property type="evidence" value="ECO:0007669"/>
    <property type="project" value="TreeGrafter"/>
</dbReference>
<dbReference type="InterPro" id="IPR051783">
    <property type="entry name" value="NAD(P)-dependent_oxidoreduct"/>
</dbReference>
<dbReference type="GO" id="GO:0005737">
    <property type="term" value="C:cytoplasm"/>
    <property type="evidence" value="ECO:0007669"/>
    <property type="project" value="TreeGrafter"/>
</dbReference>
<evidence type="ECO:0000259" key="1">
    <source>
        <dbReference type="Pfam" id="PF01370"/>
    </source>
</evidence>
<gene>
    <name evidence="2" type="ORF">EDD39_3945</name>
</gene>
<dbReference type="EMBL" id="RJVJ01000001">
    <property type="protein sequence ID" value="ROR45701.1"/>
    <property type="molecule type" value="Genomic_DNA"/>
</dbReference>
<proteinExistence type="predicted"/>
<evidence type="ECO:0000313" key="2">
    <source>
        <dbReference type="EMBL" id="ROR45701.1"/>
    </source>
</evidence>
<dbReference type="PANTHER" id="PTHR48079:SF9">
    <property type="entry name" value="PUTATIVE-RELATED"/>
    <property type="match status" value="1"/>
</dbReference>
<dbReference type="CDD" id="cd05262">
    <property type="entry name" value="SDR_a7"/>
    <property type="match status" value="1"/>
</dbReference>
<evidence type="ECO:0000313" key="3">
    <source>
        <dbReference type="Proteomes" id="UP000267408"/>
    </source>
</evidence>
<dbReference type="InterPro" id="IPR001509">
    <property type="entry name" value="Epimerase_deHydtase"/>
</dbReference>
<dbReference type="PANTHER" id="PTHR48079">
    <property type="entry name" value="PROTEIN YEEZ"/>
    <property type="match status" value="1"/>
</dbReference>
<accession>A0A8G1UKI1</accession>
<dbReference type="AlphaFoldDB" id="A0A8G1UKI1"/>
<protein>
    <submittedName>
        <fullName evidence="2">Nucleoside-diphosphate-sugar epimerase</fullName>
    </submittedName>
</protein>
<dbReference type="SUPFAM" id="SSF51735">
    <property type="entry name" value="NAD(P)-binding Rossmann-fold domains"/>
    <property type="match status" value="1"/>
</dbReference>
<dbReference type="Proteomes" id="UP000267408">
    <property type="component" value="Unassembled WGS sequence"/>
</dbReference>
<dbReference type="Pfam" id="PF01370">
    <property type="entry name" value="Epimerase"/>
    <property type="match status" value="1"/>
</dbReference>
<dbReference type="RefSeq" id="WP_123557787.1">
    <property type="nucleotide sequence ID" value="NZ_RJVJ01000001.1"/>
</dbReference>
<dbReference type="Gene3D" id="3.40.50.720">
    <property type="entry name" value="NAD(P)-binding Rossmann-like Domain"/>
    <property type="match status" value="1"/>
</dbReference>
<feature type="domain" description="NAD-dependent epimerase/dehydratase" evidence="1">
    <location>
        <begin position="3"/>
        <end position="212"/>
    </location>
</feature>
<comment type="caution">
    <text evidence="2">The sequence shown here is derived from an EMBL/GenBank/DDBJ whole genome shotgun (WGS) entry which is preliminary data.</text>
</comment>